<evidence type="ECO:0000313" key="2">
    <source>
        <dbReference type="EMBL" id="KAJ7328716.1"/>
    </source>
</evidence>
<feature type="transmembrane region" description="Helical" evidence="1">
    <location>
        <begin position="46"/>
        <end position="63"/>
    </location>
</feature>
<name>A0AAD6ZLU2_9AGAR</name>
<organism evidence="2 3">
    <name type="scientific">Mycena albidolilacea</name>
    <dbReference type="NCBI Taxonomy" id="1033008"/>
    <lineage>
        <taxon>Eukaryota</taxon>
        <taxon>Fungi</taxon>
        <taxon>Dikarya</taxon>
        <taxon>Basidiomycota</taxon>
        <taxon>Agaricomycotina</taxon>
        <taxon>Agaricomycetes</taxon>
        <taxon>Agaricomycetidae</taxon>
        <taxon>Agaricales</taxon>
        <taxon>Marasmiineae</taxon>
        <taxon>Mycenaceae</taxon>
        <taxon>Mycena</taxon>
    </lineage>
</organism>
<keyword evidence="1" id="KW-0812">Transmembrane</keyword>
<evidence type="ECO:0000313" key="3">
    <source>
        <dbReference type="Proteomes" id="UP001218218"/>
    </source>
</evidence>
<evidence type="ECO:0008006" key="4">
    <source>
        <dbReference type="Google" id="ProtNLM"/>
    </source>
</evidence>
<gene>
    <name evidence="2" type="ORF">DFH08DRAFT_786308</name>
</gene>
<dbReference type="Pfam" id="PF20345">
    <property type="entry name" value="DUF6640"/>
    <property type="match status" value="2"/>
</dbReference>
<comment type="caution">
    <text evidence="2">The sequence shown here is derived from an EMBL/GenBank/DDBJ whole genome shotgun (WGS) entry which is preliminary data.</text>
</comment>
<dbReference type="AlphaFoldDB" id="A0AAD6ZLU2"/>
<dbReference type="InterPro" id="IPR046580">
    <property type="entry name" value="DUF6640"/>
</dbReference>
<keyword evidence="1" id="KW-1133">Transmembrane helix</keyword>
<evidence type="ECO:0000256" key="1">
    <source>
        <dbReference type="SAM" id="Phobius"/>
    </source>
</evidence>
<accession>A0AAD6ZLU2</accession>
<keyword evidence="1" id="KW-0472">Membrane</keyword>
<reference evidence="2" key="1">
    <citation type="submission" date="2023-03" db="EMBL/GenBank/DDBJ databases">
        <title>Massive genome expansion in bonnet fungi (Mycena s.s.) driven by repeated elements and novel gene families across ecological guilds.</title>
        <authorList>
            <consortium name="Lawrence Berkeley National Laboratory"/>
            <person name="Harder C.B."/>
            <person name="Miyauchi S."/>
            <person name="Viragh M."/>
            <person name="Kuo A."/>
            <person name="Thoen E."/>
            <person name="Andreopoulos B."/>
            <person name="Lu D."/>
            <person name="Skrede I."/>
            <person name="Drula E."/>
            <person name="Henrissat B."/>
            <person name="Morin E."/>
            <person name="Kohler A."/>
            <person name="Barry K."/>
            <person name="LaButti K."/>
            <person name="Morin E."/>
            <person name="Salamov A."/>
            <person name="Lipzen A."/>
            <person name="Mereny Z."/>
            <person name="Hegedus B."/>
            <person name="Baldrian P."/>
            <person name="Stursova M."/>
            <person name="Weitz H."/>
            <person name="Taylor A."/>
            <person name="Grigoriev I.V."/>
            <person name="Nagy L.G."/>
            <person name="Martin F."/>
            <person name="Kauserud H."/>
        </authorList>
    </citation>
    <scope>NUCLEOTIDE SEQUENCE</scope>
    <source>
        <strain evidence="2">CBHHK002</strain>
    </source>
</reference>
<dbReference type="PROSITE" id="PS51257">
    <property type="entry name" value="PROKAR_LIPOPROTEIN"/>
    <property type="match status" value="1"/>
</dbReference>
<keyword evidence="3" id="KW-1185">Reference proteome</keyword>
<proteinExistence type="predicted"/>
<dbReference type="EMBL" id="JARIHO010000038">
    <property type="protein sequence ID" value="KAJ7328716.1"/>
    <property type="molecule type" value="Genomic_DNA"/>
</dbReference>
<dbReference type="Proteomes" id="UP001218218">
    <property type="component" value="Unassembled WGS sequence"/>
</dbReference>
<sequence>MPTLGKTLITLVAVATSTGCFMADWNETHIYNPAWPPHAKFHNGQTMSMGLLLGLATMWYLYAPVKLPIPTSRKVGAGEKGNDGIWHAVQRDVELANLQTVGLLGALYWVTQASAYLYPGSGAFDSDPGVDGRDHWVQAKLDTVLLTMLSVGWWLERKRIRTA</sequence>
<protein>
    <recommendedName>
        <fullName evidence="4">Acetyltransferase</fullName>
    </recommendedName>
</protein>